<dbReference type="EMBL" id="OIVN01000996">
    <property type="protein sequence ID" value="SPC88419.1"/>
    <property type="molecule type" value="Genomic_DNA"/>
</dbReference>
<dbReference type="AlphaFoldDB" id="A0A2N9FNA6"/>
<name>A0A2N9FNA6_FAGSY</name>
<dbReference type="GO" id="GO:0046910">
    <property type="term" value="F:pectinesterase inhibitor activity"/>
    <property type="evidence" value="ECO:0007669"/>
    <property type="project" value="InterPro"/>
</dbReference>
<evidence type="ECO:0000259" key="5">
    <source>
        <dbReference type="SMART" id="SM00856"/>
    </source>
</evidence>
<dbReference type="SMART" id="SM00856">
    <property type="entry name" value="PMEI"/>
    <property type="match status" value="1"/>
</dbReference>
<evidence type="ECO:0000256" key="4">
    <source>
        <dbReference type="SAM" id="SignalP"/>
    </source>
</evidence>
<evidence type="ECO:0000256" key="2">
    <source>
        <dbReference type="ARBA" id="ARBA00023157"/>
    </source>
</evidence>
<dbReference type="SUPFAM" id="SSF101148">
    <property type="entry name" value="Plant invertase/pectin methylesterase inhibitor"/>
    <property type="match status" value="1"/>
</dbReference>
<organism evidence="6">
    <name type="scientific">Fagus sylvatica</name>
    <name type="common">Beechnut</name>
    <dbReference type="NCBI Taxonomy" id="28930"/>
    <lineage>
        <taxon>Eukaryota</taxon>
        <taxon>Viridiplantae</taxon>
        <taxon>Streptophyta</taxon>
        <taxon>Embryophyta</taxon>
        <taxon>Tracheophyta</taxon>
        <taxon>Spermatophyta</taxon>
        <taxon>Magnoliopsida</taxon>
        <taxon>eudicotyledons</taxon>
        <taxon>Gunneridae</taxon>
        <taxon>Pentapetalae</taxon>
        <taxon>rosids</taxon>
        <taxon>fabids</taxon>
        <taxon>Fagales</taxon>
        <taxon>Fagaceae</taxon>
        <taxon>Fagus</taxon>
    </lineage>
</organism>
<dbReference type="Gene3D" id="1.20.140.40">
    <property type="entry name" value="Invertase/pectin methylesterase inhibitor family protein"/>
    <property type="match status" value="1"/>
</dbReference>
<evidence type="ECO:0000313" key="6">
    <source>
        <dbReference type="EMBL" id="SPC88419.1"/>
    </source>
</evidence>
<dbReference type="PANTHER" id="PTHR36710:SF12">
    <property type="entry name" value="CELL WALL _ VACUOLAR INHIBITOR OF FRUCTOSIDASE 2-LIKE"/>
    <property type="match status" value="1"/>
</dbReference>
<protein>
    <recommendedName>
        <fullName evidence="5">Pectinesterase inhibitor domain-containing protein</fullName>
    </recommendedName>
</protein>
<evidence type="ECO:0000256" key="1">
    <source>
        <dbReference type="ARBA" id="ARBA00022729"/>
    </source>
</evidence>
<feature type="chain" id="PRO_5014783150" description="Pectinesterase inhibitor domain-containing protein" evidence="4">
    <location>
        <begin position="19"/>
        <end position="179"/>
    </location>
</feature>
<dbReference type="CDD" id="cd15797">
    <property type="entry name" value="PMEI"/>
    <property type="match status" value="1"/>
</dbReference>
<accession>A0A2N9FNA6</accession>
<comment type="similarity">
    <text evidence="3">Belongs to the PMEI family.</text>
</comment>
<keyword evidence="1 4" id="KW-0732">Signal</keyword>
<dbReference type="InterPro" id="IPR035513">
    <property type="entry name" value="Invertase/methylesterase_inhib"/>
</dbReference>
<dbReference type="PANTHER" id="PTHR36710">
    <property type="entry name" value="PECTINESTERASE INHIBITOR-LIKE"/>
    <property type="match status" value="1"/>
</dbReference>
<dbReference type="InterPro" id="IPR034086">
    <property type="entry name" value="PMEI_plant"/>
</dbReference>
<reference evidence="6" key="1">
    <citation type="submission" date="2018-02" db="EMBL/GenBank/DDBJ databases">
        <authorList>
            <person name="Cohen D.B."/>
            <person name="Kent A.D."/>
        </authorList>
    </citation>
    <scope>NUCLEOTIDE SEQUENCE</scope>
</reference>
<dbReference type="InterPro" id="IPR006501">
    <property type="entry name" value="Pectinesterase_inhib_dom"/>
</dbReference>
<feature type="domain" description="Pectinesterase inhibitor" evidence="5">
    <location>
        <begin position="26"/>
        <end position="175"/>
    </location>
</feature>
<feature type="signal peptide" evidence="4">
    <location>
        <begin position="1"/>
        <end position="18"/>
    </location>
</feature>
<gene>
    <name evidence="6" type="ORF">FSB_LOCUS16301</name>
</gene>
<dbReference type="Pfam" id="PF04043">
    <property type="entry name" value="PMEI"/>
    <property type="match status" value="1"/>
</dbReference>
<evidence type="ECO:0000256" key="3">
    <source>
        <dbReference type="ARBA" id="ARBA00038471"/>
    </source>
</evidence>
<sequence length="179" mass="19337">MMASFGVFVLIFIFTVSYQPSPLVRSDYNLIRSLCSKADFPSVCLQCLTSNPSSKTASAQALSIIAIHCAENEANLWREATSNLYESTPNGSPLKKSLEFCAGQAFVAGDDFTAVLQSVSGRDYGGAKYILINQIQPLVDACKDDLLKNPNVPIPQEVAAGILLVTFHCKNVEAILSNI</sequence>
<proteinExistence type="inferred from homology"/>
<dbReference type="NCBIfam" id="TIGR01614">
    <property type="entry name" value="PME_inhib"/>
    <property type="match status" value="1"/>
</dbReference>
<dbReference type="InterPro" id="IPR052421">
    <property type="entry name" value="PCW_Enzyme_Inhibitor"/>
</dbReference>
<keyword evidence="2" id="KW-1015">Disulfide bond</keyword>